<sequence>MKITVISRDERHLAELMRLLRARSASDEIDQLAGAVGRTAALNDEQLPDVLIVDRPQAGEDDMEQLERFSAQHPNIACVVLTPDQDPQFLLQAMRAGVREVLPSPVTSSALYPAMERIAEKLERRGQTQGKVLAFISCKGGSGATFLATNLGYALAASGKQKVALIDMNLQFGDASLFVSDHKPLATLSDVAQQIHRLDPSFLTSSMLSITSNYGVLAAPSDPAHANDVKPDHIDAILKLARRQYDFVLLDVGRSLDAVSIRALDHADMIFPILQTTLPYIRDSKRLLNVFRSLEYGKEKIQLIVNRHDKNSEIRLKDLESAFDAEISFTMPNNYDAAAASVNQGVPVLQLSPNAPLSQSLAELARKLSGEAAPPQQGGGWLGKLGLRK</sequence>
<proteinExistence type="predicted"/>
<dbReference type="InterPro" id="IPR027417">
    <property type="entry name" value="P-loop_NTPase"/>
</dbReference>
<dbReference type="InterPro" id="IPR050625">
    <property type="entry name" value="ParA/MinD_ATPase"/>
</dbReference>
<evidence type="ECO:0000313" key="4">
    <source>
        <dbReference type="Proteomes" id="UP000184339"/>
    </source>
</evidence>
<organism evidence="3 4">
    <name type="scientific">Duganella sacchari</name>
    <dbReference type="NCBI Taxonomy" id="551987"/>
    <lineage>
        <taxon>Bacteria</taxon>
        <taxon>Pseudomonadati</taxon>
        <taxon>Pseudomonadota</taxon>
        <taxon>Betaproteobacteria</taxon>
        <taxon>Burkholderiales</taxon>
        <taxon>Oxalobacteraceae</taxon>
        <taxon>Telluria group</taxon>
        <taxon>Duganella</taxon>
    </lineage>
</organism>
<accession>A0A1M7R8L4</accession>
<dbReference type="PANTHER" id="PTHR43384:SF13">
    <property type="entry name" value="SLR0110 PROTEIN"/>
    <property type="match status" value="1"/>
</dbReference>
<dbReference type="Pfam" id="PF13614">
    <property type="entry name" value="AAA_31"/>
    <property type="match status" value="1"/>
</dbReference>
<evidence type="ECO:0000256" key="1">
    <source>
        <dbReference type="PROSITE-ProRule" id="PRU00169"/>
    </source>
</evidence>
<gene>
    <name evidence="3" type="ORF">SAMN05192549_114151</name>
</gene>
<feature type="modified residue" description="4-aspartylphosphate" evidence="1">
    <location>
        <position position="54"/>
    </location>
</feature>
<keyword evidence="1" id="KW-0597">Phosphoprotein</keyword>
<dbReference type="InterPro" id="IPR001789">
    <property type="entry name" value="Sig_transdc_resp-reg_receiver"/>
</dbReference>
<feature type="domain" description="Response regulatory" evidence="2">
    <location>
        <begin position="2"/>
        <end position="119"/>
    </location>
</feature>
<dbReference type="GO" id="GO:0016887">
    <property type="term" value="F:ATP hydrolysis activity"/>
    <property type="evidence" value="ECO:0007669"/>
    <property type="project" value="TreeGrafter"/>
</dbReference>
<dbReference type="GO" id="GO:0051782">
    <property type="term" value="P:negative regulation of cell division"/>
    <property type="evidence" value="ECO:0007669"/>
    <property type="project" value="TreeGrafter"/>
</dbReference>
<dbReference type="GO" id="GO:0005524">
    <property type="term" value="F:ATP binding"/>
    <property type="evidence" value="ECO:0007669"/>
    <property type="project" value="TreeGrafter"/>
</dbReference>
<reference evidence="4" key="1">
    <citation type="submission" date="2016-11" db="EMBL/GenBank/DDBJ databases">
        <authorList>
            <person name="Varghese N."/>
            <person name="Submissions S."/>
        </authorList>
    </citation>
    <scope>NUCLEOTIDE SEQUENCE [LARGE SCALE GENOMIC DNA]</scope>
    <source>
        <strain evidence="4">Sac-22</strain>
    </source>
</reference>
<dbReference type="EMBL" id="FRCX01000014">
    <property type="protein sequence ID" value="SHN42675.1"/>
    <property type="molecule type" value="Genomic_DNA"/>
</dbReference>
<name>A0A1M7R8L4_9BURK</name>
<dbReference type="SUPFAM" id="SSF52172">
    <property type="entry name" value="CheY-like"/>
    <property type="match status" value="1"/>
</dbReference>
<dbReference type="PROSITE" id="PS50110">
    <property type="entry name" value="RESPONSE_REGULATORY"/>
    <property type="match status" value="1"/>
</dbReference>
<dbReference type="InterPro" id="IPR025669">
    <property type="entry name" value="AAA_dom"/>
</dbReference>
<evidence type="ECO:0000259" key="2">
    <source>
        <dbReference type="PROSITE" id="PS50110"/>
    </source>
</evidence>
<dbReference type="GO" id="GO:0005829">
    <property type="term" value="C:cytosol"/>
    <property type="evidence" value="ECO:0007669"/>
    <property type="project" value="TreeGrafter"/>
</dbReference>
<evidence type="ECO:0000313" key="3">
    <source>
        <dbReference type="EMBL" id="SHN42675.1"/>
    </source>
</evidence>
<keyword evidence="4" id="KW-1185">Reference proteome</keyword>
<dbReference type="InterPro" id="IPR011006">
    <property type="entry name" value="CheY-like_superfamily"/>
</dbReference>
<dbReference type="Proteomes" id="UP000184339">
    <property type="component" value="Unassembled WGS sequence"/>
</dbReference>
<dbReference type="PANTHER" id="PTHR43384">
    <property type="entry name" value="SEPTUM SITE-DETERMINING PROTEIN MIND HOMOLOG, CHLOROPLASTIC-RELATED"/>
    <property type="match status" value="1"/>
</dbReference>
<dbReference type="RefSeq" id="WP_072788848.1">
    <property type="nucleotide sequence ID" value="NZ_FRCX01000014.1"/>
</dbReference>
<dbReference type="OrthoDB" id="9768734at2"/>
<dbReference type="Gene3D" id="3.40.50.300">
    <property type="entry name" value="P-loop containing nucleotide triphosphate hydrolases"/>
    <property type="match status" value="1"/>
</dbReference>
<dbReference type="AlphaFoldDB" id="A0A1M7R8L4"/>
<dbReference type="GO" id="GO:0000160">
    <property type="term" value="P:phosphorelay signal transduction system"/>
    <property type="evidence" value="ECO:0007669"/>
    <property type="project" value="InterPro"/>
</dbReference>
<protein>
    <submittedName>
        <fullName evidence="3">Pilus assembly protein CpaE</fullName>
    </submittedName>
</protein>
<dbReference type="GO" id="GO:0009898">
    <property type="term" value="C:cytoplasmic side of plasma membrane"/>
    <property type="evidence" value="ECO:0007669"/>
    <property type="project" value="TreeGrafter"/>
</dbReference>
<dbReference type="SUPFAM" id="SSF52540">
    <property type="entry name" value="P-loop containing nucleoside triphosphate hydrolases"/>
    <property type="match status" value="1"/>
</dbReference>
<dbReference type="STRING" id="551987.SAMN05192549_114151"/>
<dbReference type="Gene3D" id="3.40.50.2300">
    <property type="match status" value="1"/>
</dbReference>